<proteinExistence type="predicted"/>
<accession>A0ABU9C1S7</accession>
<organism evidence="1 2">
    <name type="scientific">Ideonella lacteola</name>
    <dbReference type="NCBI Taxonomy" id="2984193"/>
    <lineage>
        <taxon>Bacteria</taxon>
        <taxon>Pseudomonadati</taxon>
        <taxon>Pseudomonadota</taxon>
        <taxon>Betaproteobacteria</taxon>
        <taxon>Burkholderiales</taxon>
        <taxon>Sphaerotilaceae</taxon>
        <taxon>Ideonella</taxon>
    </lineage>
</organism>
<dbReference type="EMBL" id="JBBUTG010000050">
    <property type="protein sequence ID" value="MEK8035012.1"/>
    <property type="molecule type" value="Genomic_DNA"/>
</dbReference>
<evidence type="ECO:0000313" key="1">
    <source>
        <dbReference type="EMBL" id="MEK8035012.1"/>
    </source>
</evidence>
<sequence length="84" mass="9727">MFAAAKKKAEHISSALETYIKEFGQCPRELEAIGFTKAVLRDEFGYAAYFCESGKPTFFYGSTFVPFETENYDFSTHTWRHVYD</sequence>
<keyword evidence="2" id="KW-1185">Reference proteome</keyword>
<dbReference type="RefSeq" id="WP_341429447.1">
    <property type="nucleotide sequence ID" value="NZ_JBBUTG010000050.1"/>
</dbReference>
<evidence type="ECO:0000313" key="2">
    <source>
        <dbReference type="Proteomes" id="UP001371218"/>
    </source>
</evidence>
<gene>
    <name evidence="1" type="ORF">AACH06_29705</name>
</gene>
<dbReference type="Proteomes" id="UP001371218">
    <property type="component" value="Unassembled WGS sequence"/>
</dbReference>
<protein>
    <submittedName>
        <fullName evidence="1">Uncharacterized protein</fullName>
    </submittedName>
</protein>
<name>A0ABU9C1S7_9BURK</name>
<comment type="caution">
    <text evidence="1">The sequence shown here is derived from an EMBL/GenBank/DDBJ whole genome shotgun (WGS) entry which is preliminary data.</text>
</comment>
<reference evidence="1 2" key="1">
    <citation type="submission" date="2024-04" db="EMBL/GenBank/DDBJ databases">
        <title>Novel species of the genus Ideonella isolated from streams.</title>
        <authorList>
            <person name="Lu H."/>
        </authorList>
    </citation>
    <scope>NUCLEOTIDE SEQUENCE [LARGE SCALE GENOMIC DNA]</scope>
    <source>
        <strain evidence="1 2">DXS29W</strain>
    </source>
</reference>